<dbReference type="GO" id="GO:0009254">
    <property type="term" value="P:peptidoglycan turnover"/>
    <property type="evidence" value="ECO:0007669"/>
    <property type="project" value="TreeGrafter"/>
</dbReference>
<comment type="similarity">
    <text evidence="1">Belongs to the glycosyl hydrolase 3 family.</text>
</comment>
<dbReference type="Gene3D" id="3.20.20.300">
    <property type="entry name" value="Glycoside hydrolase, family 3, N-terminal domain"/>
    <property type="match status" value="1"/>
</dbReference>
<evidence type="ECO:0000256" key="3">
    <source>
        <dbReference type="ARBA" id="ARBA00023295"/>
    </source>
</evidence>
<keyword evidence="2" id="KW-0378">Hydrolase</keyword>
<dbReference type="InterPro" id="IPR036962">
    <property type="entry name" value="Glyco_hydro_3_N_sf"/>
</dbReference>
<evidence type="ECO:0000256" key="2">
    <source>
        <dbReference type="ARBA" id="ARBA00022801"/>
    </source>
</evidence>
<dbReference type="GO" id="GO:0004553">
    <property type="term" value="F:hydrolase activity, hydrolyzing O-glycosyl compounds"/>
    <property type="evidence" value="ECO:0007669"/>
    <property type="project" value="InterPro"/>
</dbReference>
<evidence type="ECO:0000313" key="6">
    <source>
        <dbReference type="Proteomes" id="UP000224130"/>
    </source>
</evidence>
<dbReference type="SUPFAM" id="SSF51445">
    <property type="entry name" value="(Trans)glycosidases"/>
    <property type="match status" value="1"/>
</dbReference>
<dbReference type="InterPro" id="IPR017853">
    <property type="entry name" value="GH"/>
</dbReference>
<dbReference type="EMBL" id="PDJJ01000001">
    <property type="protein sequence ID" value="PFG43839.1"/>
    <property type="molecule type" value="Genomic_DNA"/>
</dbReference>
<dbReference type="InterPro" id="IPR050226">
    <property type="entry name" value="NagZ_Beta-hexosaminidase"/>
</dbReference>
<sequence length="519" mass="52846">MTATHPSAAPDGAALRRAVLGVLLPGFSGTTAPDWLLDAARDGLAGVVLFGHNTPDVATTARLTAQLHDVAPDLLVTIDEEGGDVTRLEAATGSSVPSPAALGTLDDVALTGEVARALGGLLAACGVDLDLAPVLDVDAPANPVIGTRAFGDDTDRVSRHGRAVVEGLHAGGVGVCAKHFPGHGSTTVDSHVGLPRVTASVAELRERDLVPYVAAHRDDDAGPALDAVMVAHVVVPELGPGPASLEPATVALARELGMDGPVITDALDMRAVSDGRNVGEAAVRAVQAGADLLCLGTTAARDDRALFEDAVAALTAAVSDGRVTVERLAGSAARTARCAAVQHDRRARTGVERGPEAALRALDVLRQVGRRAARATVSRTGESRLSAAPLVVDLRRRTDHAAGDRGRHVTDALAQRWPGTTVVGPDEVAAAMLAAGPGQDGHPVVLLTREPPQHDADADRCAALLAARPDAVVLHTGVASALEGWLVRSGGVRPDVVLTLGAGRATADAAVDLLGGTDR</sequence>
<gene>
    <name evidence="5" type="ORF">ATJ88_2552</name>
</gene>
<protein>
    <submittedName>
        <fullName evidence="5">Beta-N-acetylhexosaminidase</fullName>
    </submittedName>
</protein>
<dbReference type="PANTHER" id="PTHR30480:SF16">
    <property type="entry name" value="GLYCOSIDE HYDROLASE FAMILY 3 DOMAIN PROTEIN"/>
    <property type="match status" value="1"/>
</dbReference>
<evidence type="ECO:0000259" key="4">
    <source>
        <dbReference type="Pfam" id="PF00933"/>
    </source>
</evidence>
<reference evidence="5 6" key="1">
    <citation type="submission" date="2017-10" db="EMBL/GenBank/DDBJ databases">
        <title>Sequencing the genomes of 1000 actinobacteria strains.</title>
        <authorList>
            <person name="Klenk H.-P."/>
        </authorList>
    </citation>
    <scope>NUCLEOTIDE SEQUENCE [LARGE SCALE GENOMIC DNA]</scope>
    <source>
        <strain evidence="5 6">DSM 21863</strain>
    </source>
</reference>
<accession>A0A2A9F081</accession>
<dbReference type="InterPro" id="IPR001764">
    <property type="entry name" value="Glyco_hydro_3_N"/>
</dbReference>
<comment type="caution">
    <text evidence="5">The sequence shown here is derived from an EMBL/GenBank/DDBJ whole genome shotgun (WGS) entry which is preliminary data.</text>
</comment>
<dbReference type="RefSeq" id="WP_098464135.1">
    <property type="nucleotide sequence ID" value="NZ_PDJJ01000001.1"/>
</dbReference>
<proteinExistence type="inferred from homology"/>
<keyword evidence="3" id="KW-0326">Glycosidase</keyword>
<dbReference type="PANTHER" id="PTHR30480">
    <property type="entry name" value="BETA-HEXOSAMINIDASE-RELATED"/>
    <property type="match status" value="1"/>
</dbReference>
<dbReference type="GO" id="GO:0005975">
    <property type="term" value="P:carbohydrate metabolic process"/>
    <property type="evidence" value="ECO:0007669"/>
    <property type="project" value="InterPro"/>
</dbReference>
<dbReference type="AlphaFoldDB" id="A0A2A9F081"/>
<feature type="domain" description="Glycoside hydrolase family 3 N-terminal" evidence="4">
    <location>
        <begin position="42"/>
        <end position="337"/>
    </location>
</feature>
<evidence type="ECO:0000256" key="1">
    <source>
        <dbReference type="ARBA" id="ARBA00005336"/>
    </source>
</evidence>
<organism evidence="5 6">
    <name type="scientific">Isoptericola jiangsuensis</name>
    <dbReference type="NCBI Taxonomy" id="548579"/>
    <lineage>
        <taxon>Bacteria</taxon>
        <taxon>Bacillati</taxon>
        <taxon>Actinomycetota</taxon>
        <taxon>Actinomycetes</taxon>
        <taxon>Micrococcales</taxon>
        <taxon>Promicromonosporaceae</taxon>
        <taxon>Isoptericola</taxon>
    </lineage>
</organism>
<dbReference type="Proteomes" id="UP000224130">
    <property type="component" value="Unassembled WGS sequence"/>
</dbReference>
<dbReference type="OrthoDB" id="9805821at2"/>
<dbReference type="Pfam" id="PF00933">
    <property type="entry name" value="Glyco_hydro_3"/>
    <property type="match status" value="1"/>
</dbReference>
<keyword evidence="6" id="KW-1185">Reference proteome</keyword>
<name>A0A2A9F081_9MICO</name>
<evidence type="ECO:0000313" key="5">
    <source>
        <dbReference type="EMBL" id="PFG43839.1"/>
    </source>
</evidence>